<dbReference type="SMART" id="SM00028">
    <property type="entry name" value="TPR"/>
    <property type="match status" value="2"/>
</dbReference>
<dbReference type="GO" id="GO:0008757">
    <property type="term" value="F:S-adenosylmethionine-dependent methyltransferase activity"/>
    <property type="evidence" value="ECO:0007669"/>
    <property type="project" value="UniProtKB-ARBA"/>
</dbReference>
<organism evidence="2 3">
    <name type="scientific">Folsomia candida</name>
    <name type="common">Springtail</name>
    <dbReference type="NCBI Taxonomy" id="158441"/>
    <lineage>
        <taxon>Eukaryota</taxon>
        <taxon>Metazoa</taxon>
        <taxon>Ecdysozoa</taxon>
        <taxon>Arthropoda</taxon>
        <taxon>Hexapoda</taxon>
        <taxon>Collembola</taxon>
        <taxon>Entomobryomorpha</taxon>
        <taxon>Isotomoidea</taxon>
        <taxon>Isotomidae</taxon>
        <taxon>Proisotominae</taxon>
        <taxon>Folsomia</taxon>
    </lineage>
</organism>
<dbReference type="GO" id="GO:0008276">
    <property type="term" value="F:protein methyltransferase activity"/>
    <property type="evidence" value="ECO:0007669"/>
    <property type="project" value="UniProtKB-ARBA"/>
</dbReference>
<dbReference type="InterPro" id="IPR001214">
    <property type="entry name" value="SET_dom"/>
</dbReference>
<dbReference type="Pfam" id="PF00856">
    <property type="entry name" value="SET"/>
    <property type="match status" value="1"/>
</dbReference>
<comment type="caution">
    <text evidence="2">The sequence shown here is derived from an EMBL/GenBank/DDBJ whole genome shotgun (WGS) entry which is preliminary data.</text>
</comment>
<name>A0A226F3L4_FOLCA</name>
<evidence type="ECO:0000259" key="1">
    <source>
        <dbReference type="PROSITE" id="PS50280"/>
    </source>
</evidence>
<dbReference type="PROSITE" id="PS50280">
    <property type="entry name" value="SET"/>
    <property type="match status" value="1"/>
</dbReference>
<dbReference type="InterPro" id="IPR046341">
    <property type="entry name" value="SET_dom_sf"/>
</dbReference>
<proteinExistence type="predicted"/>
<protein>
    <submittedName>
        <fullName evidence="2">Zinc finger CCCH domain-containing protein 7A</fullName>
    </submittedName>
</protein>
<dbReference type="EMBL" id="LNIX01000001">
    <property type="protein sequence ID" value="OXA64385.1"/>
    <property type="molecule type" value="Genomic_DNA"/>
</dbReference>
<feature type="domain" description="SET" evidence="1">
    <location>
        <begin position="142"/>
        <end position="313"/>
    </location>
</feature>
<dbReference type="Gene3D" id="1.25.40.10">
    <property type="entry name" value="Tetratricopeptide repeat domain"/>
    <property type="match status" value="1"/>
</dbReference>
<reference evidence="2 3" key="1">
    <citation type="submission" date="2015-12" db="EMBL/GenBank/DDBJ databases">
        <title>The genome of Folsomia candida.</title>
        <authorList>
            <person name="Faddeeva A."/>
            <person name="Derks M.F."/>
            <person name="Anvar Y."/>
            <person name="Smit S."/>
            <person name="Van Straalen N."/>
            <person name="Roelofs D."/>
        </authorList>
    </citation>
    <scope>NUCLEOTIDE SEQUENCE [LARGE SCALE GENOMIC DNA]</scope>
    <source>
        <strain evidence="2 3">VU population</strain>
        <tissue evidence="2">Whole body</tissue>
    </source>
</reference>
<evidence type="ECO:0000313" key="2">
    <source>
        <dbReference type="EMBL" id="OXA64385.1"/>
    </source>
</evidence>
<dbReference type="InterPro" id="IPR019734">
    <property type="entry name" value="TPR_rpt"/>
</dbReference>
<dbReference type="PANTHER" id="PTHR47643">
    <property type="entry name" value="TPR DOMAIN PROTEIN (AFU_ORTHOLOGUE AFUA_5G12710)"/>
    <property type="match status" value="1"/>
</dbReference>
<dbReference type="InterPro" id="IPR053209">
    <property type="entry name" value="Gramillin-biosynth_MTr"/>
</dbReference>
<dbReference type="PANTHER" id="PTHR47643:SF2">
    <property type="entry name" value="TPR DOMAIN PROTEIN (AFU_ORTHOLOGUE AFUA_5G12710)"/>
    <property type="match status" value="1"/>
</dbReference>
<dbReference type="GO" id="GO:0008170">
    <property type="term" value="F:N-methyltransferase activity"/>
    <property type="evidence" value="ECO:0007669"/>
    <property type="project" value="UniProtKB-ARBA"/>
</dbReference>
<dbReference type="SUPFAM" id="SSF82199">
    <property type="entry name" value="SET domain"/>
    <property type="match status" value="1"/>
</dbReference>
<dbReference type="Proteomes" id="UP000198287">
    <property type="component" value="Unassembled WGS sequence"/>
</dbReference>
<accession>A0A226F3L4</accession>
<dbReference type="Gene3D" id="2.170.270.10">
    <property type="entry name" value="SET domain"/>
    <property type="match status" value="1"/>
</dbReference>
<sequence length="498" mass="55839">MDSTSILLGCKSVGNTAFAQRNYGKAIRTYTQGLTLLPSNIDLLSNRAAAYLNYGLYSLALHDAETVLSTDPTHEKCLYRKVKALWGLSRYHKAHQFTEKFKIPSLADKAAITLSQSLGHIKASTLMSLPHQARHEIADYRGPIEIVPIPGKGRGIVATENIPVGSLIICSKAFCIVFDQDVQDFKNFHLRDKSVELEHTDALGGLIYDKLQLDPSLKSELLKLYTGQQESQSSDDITLTIRNIIDYNGFTSKRDDSLISMGNPNFAGLWILPSYLNHSCLDNNANYAVYGDILVVRAVKNIPKGDEILISYWQATVPGRREVMKARNFECGCRACKMEDEEDPLIKAEIAQLLQQIRESLVSPSSDLPATTNRNFDRVQRIVKLRKKKYGDTNMALLTPEVEMVGAALSERHDTKGCIFILENMHKVCKNNGFVLSSVYQAMNLSSHWRQMNKVEEWIEWAEQFRKNVIAACGDFDDGLIALKIDPECSAIQAQTDR</sequence>
<dbReference type="STRING" id="158441.A0A226F3L4"/>
<dbReference type="InterPro" id="IPR011990">
    <property type="entry name" value="TPR-like_helical_dom_sf"/>
</dbReference>
<dbReference type="OrthoDB" id="2017782at2759"/>
<dbReference type="AlphaFoldDB" id="A0A226F3L4"/>
<gene>
    <name evidence="2" type="ORF">Fcan01_00595</name>
</gene>
<dbReference type="SUPFAM" id="SSF48452">
    <property type="entry name" value="TPR-like"/>
    <property type="match status" value="1"/>
</dbReference>
<dbReference type="SMART" id="SM00317">
    <property type="entry name" value="SET"/>
    <property type="match status" value="1"/>
</dbReference>
<evidence type="ECO:0000313" key="3">
    <source>
        <dbReference type="Proteomes" id="UP000198287"/>
    </source>
</evidence>
<keyword evidence="3" id="KW-1185">Reference proteome</keyword>